<feature type="domain" description="BTB" evidence="2">
    <location>
        <begin position="73"/>
        <end position="142"/>
    </location>
</feature>
<dbReference type="InterPro" id="IPR011333">
    <property type="entry name" value="SKP1/BTB/POZ_sf"/>
</dbReference>
<dbReference type="GO" id="GO:0051260">
    <property type="term" value="P:protein homooligomerization"/>
    <property type="evidence" value="ECO:0007669"/>
    <property type="project" value="InterPro"/>
</dbReference>
<evidence type="ECO:0000256" key="1">
    <source>
        <dbReference type="SAM" id="Coils"/>
    </source>
</evidence>
<dbReference type="PANTHER" id="PTHR11145">
    <property type="entry name" value="BTB/POZ DOMAIN-CONTAINING ADAPTER FOR CUL3-MEDIATED RHOA DEGRADATION PROTEIN FAMILY MEMBER"/>
    <property type="match status" value="1"/>
</dbReference>
<dbReference type="Gene3D" id="3.30.710.10">
    <property type="entry name" value="Potassium Channel Kv1.1, Chain A"/>
    <property type="match status" value="2"/>
</dbReference>
<accession>A0AAW2ZKW1</accession>
<comment type="caution">
    <text evidence="3">The sequence shown here is derived from an EMBL/GenBank/DDBJ whole genome shotgun (WGS) entry which is preliminary data.</text>
</comment>
<dbReference type="InterPro" id="IPR003131">
    <property type="entry name" value="T1-type_BTB"/>
</dbReference>
<protein>
    <recommendedName>
        <fullName evidence="2">BTB domain-containing protein</fullName>
    </recommendedName>
</protein>
<dbReference type="PROSITE" id="PS50097">
    <property type="entry name" value="BTB"/>
    <property type="match status" value="1"/>
</dbReference>
<organism evidence="3 4">
    <name type="scientific">Acrasis kona</name>
    <dbReference type="NCBI Taxonomy" id="1008807"/>
    <lineage>
        <taxon>Eukaryota</taxon>
        <taxon>Discoba</taxon>
        <taxon>Heterolobosea</taxon>
        <taxon>Tetramitia</taxon>
        <taxon>Eutetramitia</taxon>
        <taxon>Acrasidae</taxon>
        <taxon>Acrasis</taxon>
    </lineage>
</organism>
<keyword evidence="1" id="KW-0175">Coiled coil</keyword>
<dbReference type="SUPFAM" id="SSF54695">
    <property type="entry name" value="POZ domain"/>
    <property type="match status" value="2"/>
</dbReference>
<sequence>MKRARTEDTSLDLWSIRKDLNDHNNDVVSKICNIQDHIEKIKNELSAFEKVKSTGEQSFKAGQQEAADKEDEEVVKLNISGELFTTTKKTLTSKDNYFKTMINTNLDVDVDENGYIIVEQDDEGCDPKLFSIVLDYLRTGSLTKIGVPVFDYEKLEQLLSMSNYYLIEELWAYLSDMVDTFTERKKMIPIIKKEEPFQEPLDVDLIEKFSKLNVEQIKKTNDYYESMTRDLQKVLSELEKTKEEKQIQIKLDLQQLVKFNVGGCDFEISHQILNQYKDSHLYEILSSSLNNNVHVFIDRDSSLFKYIHTFLISGNTNHLPHNDSVLMRSIEKEVQFFQIAPLVDHFNPVRYPIETIGQENILLKKNEDYYRKLFAVDRQNPILDDPYLNLIPVFQAHSTFAMDNPDYLNNIPLMFDFENGFQSNYLFTRSPIPRVVYDQKEFLKNFKEFTNSLFENVNWNNLFVAGGSVLGCLMTKSKHGHYFLQSLKENILAEQIRTGQVPSKELQKENQNSTPSFGEYRSSDIDIFLYGLTEDEAEAKIEELFESFKSKANSSCAIIRTKHAISFIFDRCHHIQIILRIYKSPAEILIGFDVDSCCVGFDGKLVWASPRARRAIKTRMNLVDVDRQSTTYEVRLYKYARRGFRVGVPGLDYSRILNQGLIIGTHTFRRRSRWMSSKTNRASLFSSSGLSRLLLFEAQFKVHSRHQAYTRIGIENCQNLYKLENTLDYYDRLEKNDGLKNPDDKLFDKQRDYEQIHLYYNYSKQTIDNLKQYVEQINKDREGDTYLPKVLFALDDLKSVMNGSSNPSLLQGPIEWLVIDPGTQKIGSFNPTERNFYEDAYSLEHSDNKKYIKYK</sequence>
<name>A0AAW2ZKW1_9EUKA</name>
<evidence type="ECO:0000313" key="4">
    <source>
        <dbReference type="Proteomes" id="UP001431209"/>
    </source>
</evidence>
<keyword evidence="4" id="KW-1185">Reference proteome</keyword>
<proteinExistence type="predicted"/>
<dbReference type="EMBL" id="JAOPGA020001623">
    <property type="protein sequence ID" value="KAL0489973.1"/>
    <property type="molecule type" value="Genomic_DNA"/>
</dbReference>
<dbReference type="Proteomes" id="UP001431209">
    <property type="component" value="Unassembled WGS sequence"/>
</dbReference>
<gene>
    <name evidence="3" type="ORF">AKO1_009299</name>
</gene>
<feature type="coiled-coil region" evidence="1">
    <location>
        <begin position="224"/>
        <end position="255"/>
    </location>
</feature>
<reference evidence="3 4" key="1">
    <citation type="submission" date="2024-03" db="EMBL/GenBank/DDBJ databases">
        <title>The Acrasis kona genome and developmental transcriptomes reveal deep origins of eukaryotic multicellular pathways.</title>
        <authorList>
            <person name="Sheikh S."/>
            <person name="Fu C.-J."/>
            <person name="Brown M.W."/>
            <person name="Baldauf S.L."/>
        </authorList>
    </citation>
    <scope>NUCLEOTIDE SEQUENCE [LARGE SCALE GENOMIC DNA]</scope>
    <source>
        <strain evidence="3 4">ATCC MYA-3509</strain>
    </source>
</reference>
<dbReference type="SMART" id="SM00225">
    <property type="entry name" value="BTB"/>
    <property type="match status" value="2"/>
</dbReference>
<evidence type="ECO:0000313" key="3">
    <source>
        <dbReference type="EMBL" id="KAL0489973.1"/>
    </source>
</evidence>
<evidence type="ECO:0000259" key="2">
    <source>
        <dbReference type="PROSITE" id="PS50097"/>
    </source>
</evidence>
<dbReference type="AlphaFoldDB" id="A0AAW2ZKW1"/>
<dbReference type="InterPro" id="IPR000210">
    <property type="entry name" value="BTB/POZ_dom"/>
</dbReference>
<dbReference type="Pfam" id="PF02214">
    <property type="entry name" value="BTB_2"/>
    <property type="match status" value="2"/>
</dbReference>
<dbReference type="PANTHER" id="PTHR11145:SF8">
    <property type="entry name" value="RE57120P"/>
    <property type="match status" value="1"/>
</dbReference>
<dbReference type="InterPro" id="IPR045068">
    <property type="entry name" value="BACURD1-3"/>
</dbReference>